<dbReference type="PROSITE" id="PS51375">
    <property type="entry name" value="PPR"/>
    <property type="match status" value="1"/>
</dbReference>
<accession>A0AAV7E8M9</accession>
<dbReference type="InterPro" id="IPR002885">
    <property type="entry name" value="PPR_rpt"/>
</dbReference>
<dbReference type="Proteomes" id="UP000825729">
    <property type="component" value="Unassembled WGS sequence"/>
</dbReference>
<gene>
    <name evidence="3" type="ORF">H6P81_016111</name>
</gene>
<proteinExistence type="predicted"/>
<evidence type="ECO:0000313" key="3">
    <source>
        <dbReference type="EMBL" id="KAG9444771.1"/>
    </source>
</evidence>
<reference evidence="3 4" key="1">
    <citation type="submission" date="2021-07" db="EMBL/GenBank/DDBJ databases">
        <title>The Aristolochia fimbriata genome: insights into angiosperm evolution, floral development and chemical biosynthesis.</title>
        <authorList>
            <person name="Jiao Y."/>
        </authorList>
    </citation>
    <scope>NUCLEOTIDE SEQUENCE [LARGE SCALE GENOMIC DNA]</scope>
    <source>
        <strain evidence="3">IBCAS-2021</strain>
        <tissue evidence="3">Leaf</tissue>
    </source>
</reference>
<dbReference type="InterPro" id="IPR051240">
    <property type="entry name" value="Mito_RNA-Proc/Resp"/>
</dbReference>
<dbReference type="InterPro" id="IPR011990">
    <property type="entry name" value="TPR-like_helical_dom_sf"/>
</dbReference>
<keyword evidence="4" id="KW-1185">Reference proteome</keyword>
<dbReference type="Pfam" id="PF01535">
    <property type="entry name" value="PPR"/>
    <property type="match status" value="1"/>
</dbReference>
<dbReference type="PANTHER" id="PTHR47933:SF11">
    <property type="entry name" value="PENTATRICOPEPTIDE REPEAT-CONTAINING PROTEIN 2"/>
    <property type="match status" value="1"/>
</dbReference>
<sequence>MLRLTRRSIFPLSIKSCASQSYFLTGSFPFWETSENRHRKRPQQCKQRQKLRDAHPFITDLKQIECPYSALQFFQDSIRAGFRPDYSSYSALIYKLARGRHFEAVEALLRIIKDQNVRCGETLFVALIQHYAKSGLPGKAVDLFREMPSFNCNRSLQCFNFLLDSLIDANCLSDAVNIFNQSSKFGLCESGRLSDASIVLEQMEKRRMCLGVEVWEGLVKSVCGDGGISVLLEESISSLFRGCKIPIRNKENLKVTGLGRSIANGIYVDGASILKGYIGLFSSEMKPSPLVSCPPFIVSVCHYLCTATLIFCNESLEILMCSCVWNPVQPGLHRIFLQNYLAQWENLGDNEENICRAKNSSLLLVLQCKKAEWVVSENFVVSTVRLFKSVHSLLPLACWWHLAVVKFS</sequence>
<dbReference type="AlphaFoldDB" id="A0AAV7E8M9"/>
<evidence type="ECO:0008006" key="5">
    <source>
        <dbReference type="Google" id="ProtNLM"/>
    </source>
</evidence>
<dbReference type="NCBIfam" id="TIGR00756">
    <property type="entry name" value="PPR"/>
    <property type="match status" value="1"/>
</dbReference>
<evidence type="ECO:0000313" key="4">
    <source>
        <dbReference type="Proteomes" id="UP000825729"/>
    </source>
</evidence>
<dbReference type="PANTHER" id="PTHR47933">
    <property type="entry name" value="PENTATRICOPEPTIDE REPEAT-CONTAINING PROTEIN 1, MITOCHONDRIAL"/>
    <property type="match status" value="1"/>
</dbReference>
<protein>
    <recommendedName>
        <fullName evidence="5">Pentatricopeptide repeat-containing protein</fullName>
    </recommendedName>
</protein>
<dbReference type="GO" id="GO:0003729">
    <property type="term" value="F:mRNA binding"/>
    <property type="evidence" value="ECO:0007669"/>
    <property type="project" value="TreeGrafter"/>
</dbReference>
<evidence type="ECO:0000256" key="2">
    <source>
        <dbReference type="PROSITE-ProRule" id="PRU00708"/>
    </source>
</evidence>
<organism evidence="3 4">
    <name type="scientific">Aristolochia fimbriata</name>
    <name type="common">White veined hardy Dutchman's pipe vine</name>
    <dbReference type="NCBI Taxonomy" id="158543"/>
    <lineage>
        <taxon>Eukaryota</taxon>
        <taxon>Viridiplantae</taxon>
        <taxon>Streptophyta</taxon>
        <taxon>Embryophyta</taxon>
        <taxon>Tracheophyta</taxon>
        <taxon>Spermatophyta</taxon>
        <taxon>Magnoliopsida</taxon>
        <taxon>Magnoliidae</taxon>
        <taxon>Piperales</taxon>
        <taxon>Aristolochiaceae</taxon>
        <taxon>Aristolochia</taxon>
    </lineage>
</organism>
<keyword evidence="1" id="KW-0677">Repeat</keyword>
<comment type="caution">
    <text evidence="3">The sequence shown here is derived from an EMBL/GenBank/DDBJ whole genome shotgun (WGS) entry which is preliminary data.</text>
</comment>
<evidence type="ECO:0000256" key="1">
    <source>
        <dbReference type="ARBA" id="ARBA00022737"/>
    </source>
</evidence>
<dbReference type="Gene3D" id="1.25.40.10">
    <property type="entry name" value="Tetratricopeptide repeat domain"/>
    <property type="match status" value="1"/>
</dbReference>
<name>A0AAV7E8M9_ARIFI</name>
<dbReference type="EMBL" id="JAINDJ010000006">
    <property type="protein sequence ID" value="KAG9444771.1"/>
    <property type="molecule type" value="Genomic_DNA"/>
</dbReference>
<feature type="repeat" description="PPR" evidence="2">
    <location>
        <begin position="120"/>
        <end position="154"/>
    </location>
</feature>